<evidence type="ECO:0000256" key="1">
    <source>
        <dbReference type="SAM" id="MobiDB-lite"/>
    </source>
</evidence>
<proteinExistence type="predicted"/>
<dbReference type="AlphaFoldDB" id="A0A0A1U4J2"/>
<gene>
    <name evidence="2" type="ORF">EIN_485630</name>
</gene>
<feature type="compositionally biased region" description="Low complexity" evidence="1">
    <location>
        <begin position="420"/>
        <end position="433"/>
    </location>
</feature>
<sequence length="517" mass="55809">MIIVAILLTLTASLKISFDDSLVSLFDNESDFFSDDDIDSFMTFFENDDFDLLLKDEEWGEKFKESAKAIADKAAAWMEKNGPAVTETISKVTKIAGTVNKVAKVVGGVAKVASFIPGVNVVAAPIATAAFAVEKVSGAVKTVGGIAEKTMNIASKTATGYKEGGGKEAIKRLAKETGKEVVKWGVNKVVSKATDTLTDAGMKVLQGKSLDLSKKNLKSKAAEALKSPFDYKKNIKDFKTKTLGEFTPKTMKKNLNKVWKETRLKSQKKVDLKRLSSTFKNKESVKDFQKSKLGQRFNKKLGEYVKDQAKTGLKNQIKNGLAPVKDGAIKTVNGAIDKLFPDAKKPGKANLTKKNKLGALKIKIPKVGVTLKAKDSSKKGKKPIPVKGPIVPAFAKKKITLKPQKGGAGKSFASPKSKLKIAAPKKATLTKPKNTQKPKTKPIAKKSAPKPKAKIAIKKVAPKPKPKPVVKKIAPKPKPVVKKAAPKPKPVIKRVAPKPAPKRVAPKPVKASIKKRK</sequence>
<evidence type="ECO:0000313" key="2">
    <source>
        <dbReference type="EMBL" id="ELP89171.1"/>
    </source>
</evidence>
<organism evidence="2 3">
    <name type="scientific">Entamoeba invadens IP1</name>
    <dbReference type="NCBI Taxonomy" id="370355"/>
    <lineage>
        <taxon>Eukaryota</taxon>
        <taxon>Amoebozoa</taxon>
        <taxon>Evosea</taxon>
        <taxon>Archamoebae</taxon>
        <taxon>Mastigamoebida</taxon>
        <taxon>Entamoebidae</taxon>
        <taxon>Entamoeba</taxon>
    </lineage>
</organism>
<keyword evidence="3" id="KW-1185">Reference proteome</keyword>
<evidence type="ECO:0000313" key="3">
    <source>
        <dbReference type="Proteomes" id="UP000014680"/>
    </source>
</evidence>
<feature type="region of interest" description="Disordered" evidence="1">
    <location>
        <begin position="404"/>
        <end position="517"/>
    </location>
</feature>
<protein>
    <submittedName>
        <fullName evidence="2">Uncharacterized protein</fullName>
    </submittedName>
</protein>
<dbReference type="EMBL" id="KB206670">
    <property type="protein sequence ID" value="ELP89171.1"/>
    <property type="molecule type" value="Genomic_DNA"/>
</dbReference>
<reference evidence="2 3" key="1">
    <citation type="submission" date="2012-10" db="EMBL/GenBank/DDBJ databases">
        <authorList>
            <person name="Zafar N."/>
            <person name="Inman J."/>
            <person name="Hall N."/>
            <person name="Lorenzi H."/>
            <person name="Caler E."/>
        </authorList>
    </citation>
    <scope>NUCLEOTIDE SEQUENCE [LARGE SCALE GENOMIC DNA]</scope>
    <source>
        <strain evidence="2 3">IP1</strain>
    </source>
</reference>
<feature type="compositionally biased region" description="Basic residues" evidence="1">
    <location>
        <begin position="434"/>
        <end position="505"/>
    </location>
</feature>
<dbReference type="Proteomes" id="UP000014680">
    <property type="component" value="Unassembled WGS sequence"/>
</dbReference>
<dbReference type="KEGG" id="eiv:EIN_485630"/>
<dbReference type="RefSeq" id="XP_004255942.1">
    <property type="nucleotide sequence ID" value="XM_004255894.1"/>
</dbReference>
<name>A0A0A1U4J2_ENTIV</name>
<dbReference type="GeneID" id="14888271"/>
<dbReference type="VEuPathDB" id="AmoebaDB:EIN_485630"/>
<accession>A0A0A1U4J2</accession>